<reference evidence="1 2" key="1">
    <citation type="submission" date="2024-04" db="EMBL/GenBank/DDBJ databases">
        <title>Luteolibacter sp. isolated from soil.</title>
        <authorList>
            <person name="An J."/>
        </authorList>
    </citation>
    <scope>NUCLEOTIDE SEQUENCE [LARGE SCALE GENOMIC DNA]</scope>
    <source>
        <strain evidence="1 2">Y139</strain>
    </source>
</reference>
<proteinExistence type="predicted"/>
<sequence length="200" mass="21431">MIGVSVSAEGLVEMERVVGELGDGRKLLEAAAAGVERRWRGHLEERYVPRDRDGVDFWGRVVRSMRGEVSESGAVVRVEEVGVRLRYEGGVVVPGKGISSYTGRATRALAIPSGAVPVREGRRISPREAGPLVFVKGRGGETVGCLLEGEVSGVISRGKNKGRPRVRRKGGVMFTLVMRQVIRGDAGILPSGEVLLEGVC</sequence>
<evidence type="ECO:0000313" key="1">
    <source>
        <dbReference type="EMBL" id="MEK7951730.1"/>
    </source>
</evidence>
<protein>
    <submittedName>
        <fullName evidence="1">Uncharacterized protein</fullName>
    </submittedName>
</protein>
<accession>A0ABU9AVE8</accession>
<comment type="caution">
    <text evidence="1">The sequence shown here is derived from an EMBL/GenBank/DDBJ whole genome shotgun (WGS) entry which is preliminary data.</text>
</comment>
<dbReference type="Proteomes" id="UP001371305">
    <property type="component" value="Unassembled WGS sequence"/>
</dbReference>
<dbReference type="EMBL" id="JBBUKT010000005">
    <property type="protein sequence ID" value="MEK7951730.1"/>
    <property type="molecule type" value="Genomic_DNA"/>
</dbReference>
<dbReference type="RefSeq" id="WP_341405420.1">
    <property type="nucleotide sequence ID" value="NZ_JBBUKT010000005.1"/>
</dbReference>
<keyword evidence="2" id="KW-1185">Reference proteome</keyword>
<name>A0ABU9AVE8_9BACT</name>
<evidence type="ECO:0000313" key="2">
    <source>
        <dbReference type="Proteomes" id="UP001371305"/>
    </source>
</evidence>
<organism evidence="1 2">
    <name type="scientific">Luteolibacter soli</name>
    <dbReference type="NCBI Taxonomy" id="3135280"/>
    <lineage>
        <taxon>Bacteria</taxon>
        <taxon>Pseudomonadati</taxon>
        <taxon>Verrucomicrobiota</taxon>
        <taxon>Verrucomicrobiia</taxon>
        <taxon>Verrucomicrobiales</taxon>
        <taxon>Verrucomicrobiaceae</taxon>
        <taxon>Luteolibacter</taxon>
    </lineage>
</organism>
<gene>
    <name evidence="1" type="ORF">WKV53_14525</name>
</gene>